<proteinExistence type="predicted"/>
<protein>
    <recommendedName>
        <fullName evidence="3">Antitoxin</fullName>
    </recommendedName>
</protein>
<evidence type="ECO:0008006" key="3">
    <source>
        <dbReference type="Google" id="ProtNLM"/>
    </source>
</evidence>
<reference evidence="1 2" key="1">
    <citation type="submission" date="2018-04" db="EMBL/GenBank/DDBJ databases">
        <authorList>
            <person name="Go L.Y."/>
            <person name="Mitchell J.A."/>
        </authorList>
    </citation>
    <scope>NUCLEOTIDE SEQUENCE [LARGE SCALE GENOMIC DNA]</scope>
    <source>
        <strain evidence="1">ULC066bin1</strain>
    </source>
</reference>
<dbReference type="AlphaFoldDB" id="A0A2W4W5N7"/>
<comment type="caution">
    <text evidence="1">The sequence shown here is derived from an EMBL/GenBank/DDBJ whole genome shotgun (WGS) entry which is preliminary data.</text>
</comment>
<organism evidence="1 2">
    <name type="scientific">Pseudanabaena frigida</name>
    <dbReference type="NCBI Taxonomy" id="945775"/>
    <lineage>
        <taxon>Bacteria</taxon>
        <taxon>Bacillati</taxon>
        <taxon>Cyanobacteriota</taxon>
        <taxon>Cyanophyceae</taxon>
        <taxon>Pseudanabaenales</taxon>
        <taxon>Pseudanabaenaceae</taxon>
        <taxon>Pseudanabaena</taxon>
    </lineage>
</organism>
<evidence type="ECO:0000313" key="1">
    <source>
        <dbReference type="EMBL" id="PZO39660.1"/>
    </source>
</evidence>
<name>A0A2W4W5N7_9CYAN</name>
<reference evidence="1 2" key="2">
    <citation type="submission" date="2018-06" db="EMBL/GenBank/DDBJ databases">
        <title>Metagenomic assembly of (sub)arctic Cyanobacteria and their associated microbiome from non-axenic cultures.</title>
        <authorList>
            <person name="Baurain D."/>
        </authorList>
    </citation>
    <scope>NUCLEOTIDE SEQUENCE [LARGE SCALE GENOMIC DNA]</scope>
    <source>
        <strain evidence="1">ULC066bin1</strain>
    </source>
</reference>
<evidence type="ECO:0000313" key="2">
    <source>
        <dbReference type="Proteomes" id="UP000249467"/>
    </source>
</evidence>
<dbReference type="Proteomes" id="UP000249467">
    <property type="component" value="Unassembled WGS sequence"/>
</dbReference>
<sequence length="96" mass="10591">MSQVLTLELSDTDYAEIRQRAELAGVTITEWAISSLKEHKQITKSKLQNEAERQAARQRFRRHAGSINLGYATGADNESIDADLAKAYANELGAIA</sequence>
<dbReference type="EMBL" id="QBML01000017">
    <property type="protein sequence ID" value="PZO39660.1"/>
    <property type="molecule type" value="Genomic_DNA"/>
</dbReference>
<gene>
    <name evidence="1" type="ORF">DCF19_13860</name>
</gene>
<accession>A0A2W4W5N7</accession>